<gene>
    <name evidence="2" type="ORF">A2117_00895</name>
</gene>
<accession>A0A1G2QP37</accession>
<organism evidence="2 3">
    <name type="scientific">Candidatus Wildermuthbacteria bacterium GWA2_46_15</name>
    <dbReference type="NCBI Taxonomy" id="1802443"/>
    <lineage>
        <taxon>Bacteria</taxon>
        <taxon>Candidatus Wildermuthiibacteriota</taxon>
    </lineage>
</organism>
<evidence type="ECO:0000313" key="3">
    <source>
        <dbReference type="Proteomes" id="UP000179245"/>
    </source>
</evidence>
<reference evidence="2 3" key="1">
    <citation type="journal article" date="2016" name="Nat. Commun.">
        <title>Thousands of microbial genomes shed light on interconnected biogeochemical processes in an aquifer system.</title>
        <authorList>
            <person name="Anantharaman K."/>
            <person name="Brown C.T."/>
            <person name="Hug L.A."/>
            <person name="Sharon I."/>
            <person name="Castelle C.J."/>
            <person name="Probst A.J."/>
            <person name="Thomas B.C."/>
            <person name="Singh A."/>
            <person name="Wilkins M.J."/>
            <person name="Karaoz U."/>
            <person name="Brodie E.L."/>
            <person name="Williams K.H."/>
            <person name="Hubbard S.S."/>
            <person name="Banfield J.F."/>
        </authorList>
    </citation>
    <scope>NUCLEOTIDE SEQUENCE [LARGE SCALE GENOMIC DNA]</scope>
</reference>
<evidence type="ECO:0000256" key="1">
    <source>
        <dbReference type="SAM" id="MobiDB-lite"/>
    </source>
</evidence>
<dbReference type="Proteomes" id="UP000179245">
    <property type="component" value="Unassembled WGS sequence"/>
</dbReference>
<dbReference type="AlphaFoldDB" id="A0A1G2QP37"/>
<feature type="compositionally biased region" description="Polar residues" evidence="1">
    <location>
        <begin position="40"/>
        <end position="61"/>
    </location>
</feature>
<comment type="caution">
    <text evidence="2">The sequence shown here is derived from an EMBL/GenBank/DDBJ whole genome shotgun (WGS) entry which is preliminary data.</text>
</comment>
<feature type="region of interest" description="Disordered" evidence="1">
    <location>
        <begin position="32"/>
        <end position="61"/>
    </location>
</feature>
<protein>
    <submittedName>
        <fullName evidence="2">Uncharacterized protein</fullName>
    </submittedName>
</protein>
<sequence length="119" mass="12801">MAPGTANIAVVVGVGVGVSDIATTSDSPVVGVDDAGPRLTRTSPEFASNATPRAQHASKNNSAPIPIKTVTLFIYSFLSFKELLPRPSKAKILIYGTFPQIQILTLITFFSICQYRFDR</sequence>
<evidence type="ECO:0000313" key="2">
    <source>
        <dbReference type="EMBL" id="OHA62390.1"/>
    </source>
</evidence>
<dbReference type="EMBL" id="MHTO01000015">
    <property type="protein sequence ID" value="OHA62390.1"/>
    <property type="molecule type" value="Genomic_DNA"/>
</dbReference>
<name>A0A1G2QP37_9BACT</name>
<proteinExistence type="predicted"/>